<evidence type="ECO:0000313" key="2">
    <source>
        <dbReference type="Proteomes" id="UP000036951"/>
    </source>
</evidence>
<sequence>MSIVPIASDDTDGISVTTGTNHVIGISRIGNTIEIIAGNAESKDMKVCIYNASGMCLMSKALVNGSARISLSGKGLCIVKVYNDRQAIYTTKLIY</sequence>
<dbReference type="AlphaFoldDB" id="A0A8E1QXD5"/>
<organism evidence="1 2">
    <name type="scientific">Xylanibacter rarus</name>
    <dbReference type="NCBI Taxonomy" id="1676614"/>
    <lineage>
        <taxon>Bacteria</taxon>
        <taxon>Pseudomonadati</taxon>
        <taxon>Bacteroidota</taxon>
        <taxon>Bacteroidia</taxon>
        <taxon>Bacteroidales</taxon>
        <taxon>Prevotellaceae</taxon>
        <taxon>Xylanibacter</taxon>
    </lineage>
</organism>
<dbReference type="EMBL" id="LFQU01000013">
    <property type="protein sequence ID" value="KOO68413.1"/>
    <property type="molecule type" value="Genomic_DNA"/>
</dbReference>
<protein>
    <recommendedName>
        <fullName evidence="3">Secretion protein</fullName>
    </recommendedName>
</protein>
<dbReference type="RefSeq" id="WP_053398381.1">
    <property type="nucleotide sequence ID" value="NZ_LFQU01000013.1"/>
</dbReference>
<comment type="caution">
    <text evidence="1">The sequence shown here is derived from an EMBL/GenBank/DDBJ whole genome shotgun (WGS) entry which is preliminary data.</text>
</comment>
<gene>
    <name evidence="1" type="ORF">ACU52_07765</name>
</gene>
<dbReference type="Proteomes" id="UP000036951">
    <property type="component" value="Unassembled WGS sequence"/>
</dbReference>
<evidence type="ECO:0000313" key="1">
    <source>
        <dbReference type="EMBL" id="KOO68413.1"/>
    </source>
</evidence>
<name>A0A8E1QXD5_9BACT</name>
<evidence type="ECO:0008006" key="3">
    <source>
        <dbReference type="Google" id="ProtNLM"/>
    </source>
</evidence>
<proteinExistence type="predicted"/>
<keyword evidence="2" id="KW-1185">Reference proteome</keyword>
<accession>A0A8E1QXD5</accession>
<reference evidence="1 2" key="1">
    <citation type="submission" date="2015-06" db="EMBL/GenBank/DDBJ databases">
        <title>Prevotella sp. 109, sp. nov., a novel member of the family Prevotellaceae isolated from human faeces.</title>
        <authorList>
            <person name="Shkoporov A.N."/>
            <person name="Chaplin A.V."/>
            <person name="Kafarskaia L.I."/>
            <person name="Efimov B.A."/>
        </authorList>
    </citation>
    <scope>NUCLEOTIDE SEQUENCE [LARGE SCALE GENOMIC DNA]</scope>
    <source>
        <strain evidence="1 2">109</strain>
    </source>
</reference>